<gene>
    <name evidence="16" type="primary">ND6</name>
</gene>
<comment type="function">
    <text evidence="15">Core subunit of the mitochondrial membrane respiratory chain NADH dehydrogenase (Complex I) which catalyzes electron transfer from NADH through the respiratory chain, using ubiquinone as an electron acceptor. Essential for the catalytic activity and assembly of complex I.</text>
</comment>
<evidence type="ECO:0000256" key="8">
    <source>
        <dbReference type="ARBA" id="ARBA00022967"/>
    </source>
</evidence>
<evidence type="ECO:0000256" key="3">
    <source>
        <dbReference type="ARBA" id="ARBA00012944"/>
    </source>
</evidence>
<dbReference type="PANTHER" id="PTHR11435:SF1">
    <property type="entry name" value="NADH-UBIQUINONE OXIDOREDUCTASE CHAIN 6"/>
    <property type="match status" value="1"/>
</dbReference>
<evidence type="ECO:0000256" key="7">
    <source>
        <dbReference type="ARBA" id="ARBA00022692"/>
    </source>
</evidence>
<evidence type="ECO:0000256" key="2">
    <source>
        <dbReference type="ARBA" id="ARBA00005698"/>
    </source>
</evidence>
<evidence type="ECO:0000256" key="4">
    <source>
        <dbReference type="ARBA" id="ARBA00021095"/>
    </source>
</evidence>
<keyword evidence="5 15" id="KW-0813">Transport</keyword>
<keyword evidence="7 15" id="KW-0812">Transmembrane</keyword>
<comment type="subcellular location">
    <subcellularLocation>
        <location evidence="1 15">Mitochondrion membrane</location>
        <topology evidence="1 15">Multi-pass membrane protein</topology>
    </subcellularLocation>
</comment>
<organism evidence="16">
    <name type="scientific">Phoenicolacerta kulzeri</name>
    <name type="common">common Eurasian lizard</name>
    <dbReference type="NCBI Taxonomy" id="575499"/>
    <lineage>
        <taxon>Eukaryota</taxon>
        <taxon>Metazoa</taxon>
        <taxon>Chordata</taxon>
        <taxon>Craniata</taxon>
        <taxon>Vertebrata</taxon>
        <taxon>Euteleostomi</taxon>
        <taxon>Lepidosauria</taxon>
        <taxon>Squamata</taxon>
        <taxon>Bifurcata</taxon>
        <taxon>Unidentata</taxon>
        <taxon>Episquamata</taxon>
        <taxon>Laterata</taxon>
        <taxon>Lacertibaenia</taxon>
        <taxon>Lacertidae</taxon>
        <taxon>Phoenicolacerta</taxon>
    </lineage>
</organism>
<feature type="transmembrane region" description="Helical" evidence="15">
    <location>
        <begin position="53"/>
        <end position="73"/>
    </location>
</feature>
<accession>B7U9I5</accession>
<evidence type="ECO:0000256" key="14">
    <source>
        <dbReference type="ARBA" id="ARBA00049551"/>
    </source>
</evidence>
<dbReference type="EC" id="7.1.1.2" evidence="3 15"/>
<comment type="similarity">
    <text evidence="2 15">Belongs to the complex I subunit 6 family.</text>
</comment>
<evidence type="ECO:0000256" key="11">
    <source>
        <dbReference type="ARBA" id="ARBA00023027"/>
    </source>
</evidence>
<dbReference type="InterPro" id="IPR050269">
    <property type="entry name" value="ComplexI_Subunit6"/>
</dbReference>
<keyword evidence="8 15" id="KW-1278">Translocase</keyword>
<protein>
    <recommendedName>
        <fullName evidence="4 15">NADH-ubiquinone oxidoreductase chain 6</fullName>
        <ecNumber evidence="3 15">7.1.1.2</ecNumber>
    </recommendedName>
</protein>
<evidence type="ECO:0000256" key="9">
    <source>
        <dbReference type="ARBA" id="ARBA00022982"/>
    </source>
</evidence>
<evidence type="ECO:0000256" key="12">
    <source>
        <dbReference type="ARBA" id="ARBA00023128"/>
    </source>
</evidence>
<geneLocation type="mitochondrion" evidence="16"/>
<keyword evidence="13 15" id="KW-0472">Membrane</keyword>
<dbReference type="AlphaFoldDB" id="B7U9I5"/>
<dbReference type="RefSeq" id="YP_002332269.1">
    <property type="nucleotide sequence ID" value="NC_011606.1"/>
</dbReference>
<name>B7U9I5_9SAUR</name>
<evidence type="ECO:0000256" key="1">
    <source>
        <dbReference type="ARBA" id="ARBA00004225"/>
    </source>
</evidence>
<keyword evidence="15" id="KW-0830">Ubiquinone</keyword>
<dbReference type="GO" id="GO:0008137">
    <property type="term" value="F:NADH dehydrogenase (ubiquinone) activity"/>
    <property type="evidence" value="ECO:0007669"/>
    <property type="project" value="UniProtKB-UniRule"/>
</dbReference>
<sequence>MTYLVEFFMVCLLVVMIGVASNPSPYFGAGGLVIGAGLGCGVLVILGSSFVSLVLLLIYLGGMLVVFAYSVALASDPFPESLGNVCGYFGGYAMLVLFLSFVVGKEYINFGVSGADSGGLSIVRVDLSGVSLLYYLGGWGLMICGWALLLTLFVVLELTRGLMRGGLRAV</sequence>
<evidence type="ECO:0000256" key="5">
    <source>
        <dbReference type="ARBA" id="ARBA00022448"/>
    </source>
</evidence>
<dbReference type="Pfam" id="PF00499">
    <property type="entry name" value="Oxidored_q3"/>
    <property type="match status" value="1"/>
</dbReference>
<proteinExistence type="inferred from homology"/>
<evidence type="ECO:0000313" key="16">
    <source>
        <dbReference type="EMBL" id="ACJ54970.1"/>
    </source>
</evidence>
<evidence type="ECO:0000256" key="15">
    <source>
        <dbReference type="RuleBase" id="RU004430"/>
    </source>
</evidence>
<dbReference type="InterPro" id="IPR001457">
    <property type="entry name" value="NADH_UbQ/plastoQ_OxRdtase_su6"/>
</dbReference>
<comment type="catalytic activity">
    <reaction evidence="14 15">
        <text>a ubiquinone + NADH + 5 H(+)(in) = a ubiquinol + NAD(+) + 4 H(+)(out)</text>
        <dbReference type="Rhea" id="RHEA:29091"/>
        <dbReference type="Rhea" id="RHEA-COMP:9565"/>
        <dbReference type="Rhea" id="RHEA-COMP:9566"/>
        <dbReference type="ChEBI" id="CHEBI:15378"/>
        <dbReference type="ChEBI" id="CHEBI:16389"/>
        <dbReference type="ChEBI" id="CHEBI:17976"/>
        <dbReference type="ChEBI" id="CHEBI:57540"/>
        <dbReference type="ChEBI" id="CHEBI:57945"/>
        <dbReference type="EC" id="7.1.1.2"/>
    </reaction>
</comment>
<feature type="transmembrane region" description="Helical" evidence="15">
    <location>
        <begin position="85"/>
        <end position="103"/>
    </location>
</feature>
<evidence type="ECO:0000256" key="6">
    <source>
        <dbReference type="ARBA" id="ARBA00022660"/>
    </source>
</evidence>
<keyword evidence="11 15" id="KW-0520">NAD</keyword>
<keyword evidence="10 15" id="KW-1133">Transmembrane helix</keyword>
<dbReference type="GeneID" id="7056456"/>
<feature type="transmembrane region" description="Helical" evidence="15">
    <location>
        <begin position="6"/>
        <end position="22"/>
    </location>
</feature>
<reference evidence="16" key="1">
    <citation type="submission" date="2008-11" db="EMBL/GenBank/DDBJ databases">
        <title>Complete mitochondrial genomes of three lizard species and the systematic position of the Lacertidae (Squamata).</title>
        <authorList>
            <person name="Podnar M."/>
            <person name="Pinsker W."/>
            <person name="Mayer W."/>
        </authorList>
    </citation>
    <scope>NUCLEOTIDE SEQUENCE</scope>
    <source>
        <strain evidence="16">ZB3</strain>
    </source>
</reference>
<feature type="transmembrane region" description="Helical" evidence="15">
    <location>
        <begin position="29"/>
        <end position="47"/>
    </location>
</feature>
<evidence type="ECO:0000256" key="10">
    <source>
        <dbReference type="ARBA" id="ARBA00022989"/>
    </source>
</evidence>
<dbReference type="GO" id="GO:0031966">
    <property type="term" value="C:mitochondrial membrane"/>
    <property type="evidence" value="ECO:0007669"/>
    <property type="project" value="UniProtKB-SubCell"/>
</dbReference>
<dbReference type="EMBL" id="FJ460596">
    <property type="protein sequence ID" value="ACJ54970.1"/>
    <property type="molecule type" value="Genomic_DNA"/>
</dbReference>
<evidence type="ECO:0000256" key="13">
    <source>
        <dbReference type="ARBA" id="ARBA00023136"/>
    </source>
</evidence>
<dbReference type="CTD" id="4541"/>
<feature type="transmembrane region" description="Helical" evidence="15">
    <location>
        <begin position="132"/>
        <end position="156"/>
    </location>
</feature>
<keyword evidence="12 15" id="KW-0496">Mitochondrion</keyword>
<keyword evidence="9 15" id="KW-0249">Electron transport</keyword>
<dbReference type="PANTHER" id="PTHR11435">
    <property type="entry name" value="NADH UBIQUINONE OXIDOREDUCTASE SUBUNIT ND6"/>
    <property type="match status" value="1"/>
</dbReference>
<keyword evidence="6 15" id="KW-0679">Respiratory chain</keyword>